<organism evidence="3 4">
    <name type="scientific">Aurantiacibacter atlanticus</name>
    <dbReference type="NCBI Taxonomy" id="1648404"/>
    <lineage>
        <taxon>Bacteria</taxon>
        <taxon>Pseudomonadati</taxon>
        <taxon>Pseudomonadota</taxon>
        <taxon>Alphaproteobacteria</taxon>
        <taxon>Sphingomonadales</taxon>
        <taxon>Erythrobacteraceae</taxon>
        <taxon>Aurantiacibacter</taxon>
    </lineage>
</organism>
<dbReference type="Pfam" id="PF00551">
    <property type="entry name" value="Formyl_trans_N"/>
    <property type="match status" value="1"/>
</dbReference>
<dbReference type="Pfam" id="PF02911">
    <property type="entry name" value="Formyl_trans_C"/>
    <property type="match status" value="1"/>
</dbReference>
<feature type="domain" description="Formyl transferase N-terminal" evidence="1">
    <location>
        <begin position="28"/>
        <end position="175"/>
    </location>
</feature>
<feature type="domain" description="Formyl transferase C-terminal" evidence="2">
    <location>
        <begin position="204"/>
        <end position="300"/>
    </location>
</feature>
<evidence type="ECO:0000313" key="4">
    <source>
        <dbReference type="Proteomes" id="UP000059113"/>
    </source>
</evidence>
<name>A0A0H4VB98_9SPHN</name>
<dbReference type="RefSeq" id="WP_063612374.1">
    <property type="nucleotide sequence ID" value="NZ_CP011310.1"/>
</dbReference>
<protein>
    <recommendedName>
        <fullName evidence="5">Methionyl-tRNA formyltransferase</fullName>
    </recommendedName>
</protein>
<evidence type="ECO:0000313" key="3">
    <source>
        <dbReference type="EMBL" id="AKQ41680.1"/>
    </source>
</evidence>
<dbReference type="AlphaFoldDB" id="A0A0H4VB98"/>
<dbReference type="STRING" id="1648404.CP97_06045"/>
<accession>A0A0H4VB98</accession>
<dbReference type="GO" id="GO:0005829">
    <property type="term" value="C:cytosol"/>
    <property type="evidence" value="ECO:0007669"/>
    <property type="project" value="TreeGrafter"/>
</dbReference>
<dbReference type="CDD" id="cd08702">
    <property type="entry name" value="Arna_FMT_C"/>
    <property type="match status" value="1"/>
</dbReference>
<dbReference type="InterPro" id="IPR002376">
    <property type="entry name" value="Formyl_transf_N"/>
</dbReference>
<dbReference type="InterPro" id="IPR005793">
    <property type="entry name" value="Formyl_trans_C"/>
</dbReference>
<dbReference type="InterPro" id="IPR011034">
    <property type="entry name" value="Formyl_transferase-like_C_sf"/>
</dbReference>
<dbReference type="PANTHER" id="PTHR11138">
    <property type="entry name" value="METHIONYL-TRNA FORMYLTRANSFERASE"/>
    <property type="match status" value="1"/>
</dbReference>
<dbReference type="KEGG" id="ery:CP97_06045"/>
<dbReference type="Gene3D" id="3.40.50.12230">
    <property type="match status" value="1"/>
</dbReference>
<gene>
    <name evidence="3" type="ORF">CP97_06045</name>
</gene>
<dbReference type="InterPro" id="IPR036477">
    <property type="entry name" value="Formyl_transf_N_sf"/>
</dbReference>
<dbReference type="PANTHER" id="PTHR11138:SF5">
    <property type="entry name" value="METHIONYL-TRNA FORMYLTRANSFERASE, MITOCHONDRIAL"/>
    <property type="match status" value="1"/>
</dbReference>
<dbReference type="PATRIC" id="fig|1648404.4.peg.1264"/>
<dbReference type="EMBL" id="CP011310">
    <property type="protein sequence ID" value="AKQ41680.1"/>
    <property type="molecule type" value="Genomic_DNA"/>
</dbReference>
<evidence type="ECO:0008006" key="5">
    <source>
        <dbReference type="Google" id="ProtNLM"/>
    </source>
</evidence>
<evidence type="ECO:0000259" key="1">
    <source>
        <dbReference type="Pfam" id="PF00551"/>
    </source>
</evidence>
<dbReference type="GO" id="GO:0004479">
    <property type="term" value="F:methionyl-tRNA formyltransferase activity"/>
    <property type="evidence" value="ECO:0007669"/>
    <property type="project" value="TreeGrafter"/>
</dbReference>
<dbReference type="Proteomes" id="UP000059113">
    <property type="component" value="Chromosome"/>
</dbReference>
<dbReference type="SUPFAM" id="SSF53328">
    <property type="entry name" value="Formyltransferase"/>
    <property type="match status" value="1"/>
</dbReference>
<reference evidence="4" key="2">
    <citation type="submission" date="2015-04" db="EMBL/GenBank/DDBJ databases">
        <title>The complete genome sequence of Erythrobacter sp. s21-N3.</title>
        <authorList>
            <person name="Zhuang L."/>
            <person name="Liu Y."/>
            <person name="Shao Z."/>
        </authorList>
    </citation>
    <scope>NUCLEOTIDE SEQUENCE [LARGE SCALE GENOMIC DNA]</scope>
    <source>
        <strain evidence="4">s21-N3</strain>
    </source>
</reference>
<dbReference type="SUPFAM" id="SSF50486">
    <property type="entry name" value="FMT C-terminal domain-like"/>
    <property type="match status" value="1"/>
</dbReference>
<evidence type="ECO:0000259" key="2">
    <source>
        <dbReference type="Pfam" id="PF02911"/>
    </source>
</evidence>
<proteinExistence type="predicted"/>
<keyword evidence="4" id="KW-1185">Reference proteome</keyword>
<reference evidence="3 4" key="1">
    <citation type="journal article" date="2015" name="Int. J. Syst. Evol. Microbiol.">
        <title>Erythrobacter atlanticus sp. nov., a bacterium from ocean sediment able to degrade polycyclic aromatic hydrocarbons.</title>
        <authorList>
            <person name="Zhuang L."/>
            <person name="Liu Y."/>
            <person name="Wang L."/>
            <person name="Wang W."/>
            <person name="Shao Z."/>
        </authorList>
    </citation>
    <scope>NUCLEOTIDE SEQUENCE [LARGE SCALE GENOMIC DNA]</scope>
    <source>
        <strain evidence="4">s21-N3</strain>
    </source>
</reference>
<sequence>MKCILLGAVGSTELAARRIAAAQGWSLELVVTLPPEASGRHSDFVDLDHVAQEAGAQILHTKNANAPDCLAAMRDVDADFIFVIGWSQICGPEFMQLTPDRIIGYHPAALPRLRGRAPLAWTILLDEKITAGSLFWLGKGADDGDLIDQHYFHVASDETARTLYDGHQMALHIMLDRTLAKLASGYLPRQPQDERYATWATKRTAADGLIDWHRPAADIERLVRAVGEPYPGAFSYSGKDKVTIWKASLIDGEKLYHAGTGQIVLHHDSGFVVKTADHLLKVDSWESESGKKPPLHSYLRDIP</sequence>